<dbReference type="InterPro" id="IPR036058">
    <property type="entry name" value="Kazal_dom_sf"/>
</dbReference>
<keyword evidence="3" id="KW-0646">Protease inhibitor</keyword>
<reference evidence="8" key="1">
    <citation type="submission" date="2011-10" db="EMBL/GenBank/DDBJ databases">
        <authorList>
            <consortium name="Soft-shell Turtle Genome Consortium"/>
        </authorList>
    </citation>
    <scope>NUCLEOTIDE SEQUENCE [LARGE SCALE GENOMIC DNA]</scope>
    <source>
        <strain evidence="8">Daiwa-1</strain>
    </source>
</reference>
<sequence length="24" mass="2631">CPKIYDPVCGTDGLTYANECFFCA</sequence>
<evidence type="ECO:0000256" key="5">
    <source>
        <dbReference type="ARBA" id="ARBA00023157"/>
    </source>
</evidence>
<dbReference type="SUPFAM" id="SSF100895">
    <property type="entry name" value="Kazal-type serine protease inhibitors"/>
    <property type="match status" value="1"/>
</dbReference>
<dbReference type="GeneTree" id="ENSGT01120000277262"/>
<reference evidence="7" key="3">
    <citation type="submission" date="2025-08" db="UniProtKB">
        <authorList>
            <consortium name="Ensembl"/>
        </authorList>
    </citation>
    <scope>IDENTIFICATION</scope>
</reference>
<keyword evidence="2" id="KW-0964">Secreted</keyword>
<organism evidence="7 8">
    <name type="scientific">Pelodiscus sinensis</name>
    <name type="common">Chinese softshell turtle</name>
    <name type="synonym">Trionyx sinensis</name>
    <dbReference type="NCBI Taxonomy" id="13735"/>
    <lineage>
        <taxon>Eukaryota</taxon>
        <taxon>Metazoa</taxon>
        <taxon>Chordata</taxon>
        <taxon>Craniata</taxon>
        <taxon>Vertebrata</taxon>
        <taxon>Euteleostomi</taxon>
        <taxon>Archelosauria</taxon>
        <taxon>Testudinata</taxon>
        <taxon>Testudines</taxon>
        <taxon>Cryptodira</taxon>
        <taxon>Trionychia</taxon>
        <taxon>Trionychidae</taxon>
        <taxon>Pelodiscus</taxon>
    </lineage>
</organism>
<dbReference type="Gene3D" id="3.30.60.30">
    <property type="match status" value="1"/>
</dbReference>
<evidence type="ECO:0000256" key="3">
    <source>
        <dbReference type="ARBA" id="ARBA00022690"/>
    </source>
</evidence>
<dbReference type="PRINTS" id="PR00290">
    <property type="entry name" value="KAZALINHBTR"/>
</dbReference>
<dbReference type="Pfam" id="PF00050">
    <property type="entry name" value="Kazal_1"/>
    <property type="match status" value="1"/>
</dbReference>
<proteinExistence type="predicted"/>
<evidence type="ECO:0000256" key="1">
    <source>
        <dbReference type="ARBA" id="ARBA00004613"/>
    </source>
</evidence>
<comment type="subcellular location">
    <subcellularLocation>
        <location evidence="1">Secreted</location>
    </subcellularLocation>
</comment>
<evidence type="ECO:0000313" key="8">
    <source>
        <dbReference type="Proteomes" id="UP000007267"/>
    </source>
</evidence>
<dbReference type="GO" id="GO:0005576">
    <property type="term" value="C:extracellular region"/>
    <property type="evidence" value="ECO:0007669"/>
    <property type="project" value="UniProtKB-SubCell"/>
</dbReference>
<dbReference type="InterPro" id="IPR001239">
    <property type="entry name" value="Prot_inh_Kazal-m"/>
</dbReference>
<name>K7EZB0_PELSI</name>
<reference evidence="8" key="2">
    <citation type="journal article" date="2013" name="Nat. Genet.">
        <title>The draft genomes of soft-shell turtle and green sea turtle yield insights into the development and evolution of the turtle-specific body plan.</title>
        <authorList>
            <person name="Wang Z."/>
            <person name="Pascual-Anaya J."/>
            <person name="Zadissa A."/>
            <person name="Li W."/>
            <person name="Niimura Y."/>
            <person name="Huang Z."/>
            <person name="Li C."/>
            <person name="White S."/>
            <person name="Xiong Z."/>
            <person name="Fang D."/>
            <person name="Wang B."/>
            <person name="Ming Y."/>
            <person name="Chen Y."/>
            <person name="Zheng Y."/>
            <person name="Kuraku S."/>
            <person name="Pignatelli M."/>
            <person name="Herrero J."/>
            <person name="Beal K."/>
            <person name="Nozawa M."/>
            <person name="Li Q."/>
            <person name="Wang J."/>
            <person name="Zhang H."/>
            <person name="Yu L."/>
            <person name="Shigenobu S."/>
            <person name="Wang J."/>
            <person name="Liu J."/>
            <person name="Flicek P."/>
            <person name="Searle S."/>
            <person name="Wang J."/>
            <person name="Kuratani S."/>
            <person name="Yin Y."/>
            <person name="Aken B."/>
            <person name="Zhang G."/>
            <person name="Irie N."/>
        </authorList>
    </citation>
    <scope>NUCLEOTIDE SEQUENCE [LARGE SCALE GENOMIC DNA]</scope>
    <source>
        <strain evidence="8">Daiwa-1</strain>
    </source>
</reference>
<evidence type="ECO:0000313" key="7">
    <source>
        <dbReference type="Ensembl" id="ENSPSIP00000001120.1"/>
    </source>
</evidence>
<dbReference type="EMBL" id="AGCU01000567">
    <property type="status" value="NOT_ANNOTATED_CDS"/>
    <property type="molecule type" value="Genomic_DNA"/>
</dbReference>
<dbReference type="Proteomes" id="UP000007267">
    <property type="component" value="Unassembled WGS sequence"/>
</dbReference>
<reference evidence="7" key="4">
    <citation type="submission" date="2025-09" db="UniProtKB">
        <authorList>
            <consortium name="Ensembl"/>
        </authorList>
    </citation>
    <scope>IDENTIFICATION</scope>
</reference>
<dbReference type="Ensembl" id="ENSPSIT00000001122.1">
    <property type="protein sequence ID" value="ENSPSIP00000001120.1"/>
    <property type="gene ID" value="ENSPSIG00000001122.1"/>
</dbReference>
<dbReference type="HOGENOM" id="CLU_221334_0_0_1"/>
<keyword evidence="5" id="KW-1015">Disulfide bond</keyword>
<keyword evidence="4" id="KW-0722">Serine protease inhibitor</keyword>
<evidence type="ECO:0000259" key="6">
    <source>
        <dbReference type="PROSITE" id="PS51465"/>
    </source>
</evidence>
<protein>
    <recommendedName>
        <fullName evidence="6">Kazal-like domain-containing protein</fullName>
    </recommendedName>
</protein>
<evidence type="ECO:0000256" key="2">
    <source>
        <dbReference type="ARBA" id="ARBA00022525"/>
    </source>
</evidence>
<feature type="domain" description="Kazal-like" evidence="6">
    <location>
        <begin position="1"/>
        <end position="24"/>
    </location>
</feature>
<accession>K7EZB0</accession>
<dbReference type="PROSITE" id="PS00282">
    <property type="entry name" value="KAZAL_1"/>
    <property type="match status" value="1"/>
</dbReference>
<dbReference type="AlphaFoldDB" id="K7EZB0"/>
<dbReference type="PROSITE" id="PS51465">
    <property type="entry name" value="KAZAL_2"/>
    <property type="match status" value="1"/>
</dbReference>
<evidence type="ECO:0000256" key="4">
    <source>
        <dbReference type="ARBA" id="ARBA00022900"/>
    </source>
</evidence>
<keyword evidence="8" id="KW-1185">Reference proteome</keyword>
<dbReference type="GO" id="GO:0004867">
    <property type="term" value="F:serine-type endopeptidase inhibitor activity"/>
    <property type="evidence" value="ECO:0007669"/>
    <property type="project" value="UniProtKB-KW"/>
</dbReference>
<dbReference type="InterPro" id="IPR002350">
    <property type="entry name" value="Kazal_dom"/>
</dbReference>